<keyword evidence="2" id="KW-1133">Transmembrane helix</keyword>
<dbReference type="Proteomes" id="UP000441032">
    <property type="component" value="Unassembled WGS sequence"/>
</dbReference>
<keyword evidence="7" id="KW-1185">Reference proteome</keyword>
<protein>
    <submittedName>
        <fullName evidence="5">MCE family protein</fullName>
    </submittedName>
</protein>
<keyword evidence="2" id="KW-0472">Membrane</keyword>
<organism evidence="5 6">
    <name type="scientific">Ralstonia pickettii</name>
    <name type="common">Burkholderia pickettii</name>
    <dbReference type="NCBI Taxonomy" id="329"/>
    <lineage>
        <taxon>Bacteria</taxon>
        <taxon>Pseudomonadati</taxon>
        <taxon>Pseudomonadota</taxon>
        <taxon>Betaproteobacteria</taxon>
        <taxon>Burkholderiales</taxon>
        <taxon>Burkholderiaceae</taxon>
        <taxon>Ralstonia</taxon>
    </lineage>
</organism>
<dbReference type="Proteomes" id="UP001189303">
    <property type="component" value="Unassembled WGS sequence"/>
</dbReference>
<evidence type="ECO:0000313" key="4">
    <source>
        <dbReference type="EMBL" id="CAJ0727577.1"/>
    </source>
</evidence>
<evidence type="ECO:0000259" key="3">
    <source>
        <dbReference type="Pfam" id="PF02470"/>
    </source>
</evidence>
<dbReference type="EMBL" id="WJYN01000002">
    <property type="protein sequence ID" value="MRS98330.1"/>
    <property type="molecule type" value="Genomic_DNA"/>
</dbReference>
<dbReference type="InterPro" id="IPR003399">
    <property type="entry name" value="Mce/MlaD"/>
</dbReference>
<reference evidence="5 6" key="1">
    <citation type="submission" date="2019-11" db="EMBL/GenBank/DDBJ databases">
        <title>Phenotypic characterization of an OXA-22 and OXA-60 co-producing Ralstonia pickettii clinical strain.</title>
        <authorList>
            <person name="He F."/>
        </authorList>
    </citation>
    <scope>NUCLEOTIDE SEQUENCE [LARGE SCALE GENOMIC DNA]</scope>
    <source>
        <strain evidence="5 6">PSLESD1</strain>
    </source>
</reference>
<gene>
    <name evidence="5" type="ORF">GJQ57_06620</name>
    <name evidence="4" type="ORF">R38712_03420</name>
</gene>
<evidence type="ECO:0000256" key="2">
    <source>
        <dbReference type="SAM" id="Phobius"/>
    </source>
</evidence>
<evidence type="ECO:0000256" key="1">
    <source>
        <dbReference type="SAM" id="MobiDB-lite"/>
    </source>
</evidence>
<feature type="region of interest" description="Disordered" evidence="1">
    <location>
        <begin position="298"/>
        <end position="322"/>
    </location>
</feature>
<dbReference type="PANTHER" id="PTHR36698:SF2">
    <property type="entry name" value="MCE_MLAD DOMAIN-CONTAINING PROTEIN"/>
    <property type="match status" value="1"/>
</dbReference>
<feature type="domain" description="Mce/MlaD" evidence="3">
    <location>
        <begin position="38"/>
        <end position="113"/>
    </location>
</feature>
<evidence type="ECO:0000313" key="5">
    <source>
        <dbReference type="EMBL" id="MRS98330.1"/>
    </source>
</evidence>
<dbReference type="EMBL" id="CATWFT010000011">
    <property type="protein sequence ID" value="CAJ0727577.1"/>
    <property type="molecule type" value="Genomic_DNA"/>
</dbReference>
<accession>A0A2P4RH40</accession>
<reference evidence="4 7" key="2">
    <citation type="submission" date="2023-07" db="EMBL/GenBank/DDBJ databases">
        <authorList>
            <person name="Peeters C."/>
        </authorList>
    </citation>
    <scope>NUCLEOTIDE SEQUENCE [LARGE SCALE GENOMIC DNA]</scope>
    <source>
        <strain evidence="4 7">R-38712</strain>
    </source>
</reference>
<feature type="transmembrane region" description="Helical" evidence="2">
    <location>
        <begin position="7"/>
        <end position="28"/>
    </location>
</feature>
<dbReference type="Pfam" id="PF02470">
    <property type="entry name" value="MlaD"/>
    <property type="match status" value="1"/>
</dbReference>
<keyword evidence="2" id="KW-0812">Transmembrane</keyword>
<evidence type="ECO:0000313" key="7">
    <source>
        <dbReference type="Proteomes" id="UP001189303"/>
    </source>
</evidence>
<name>A0A2P4RH40_RALPI</name>
<dbReference type="RefSeq" id="WP_012761000.1">
    <property type="nucleotide sequence ID" value="NZ_CATWFT010000011.1"/>
</dbReference>
<dbReference type="PANTHER" id="PTHR36698">
    <property type="entry name" value="BLL5892 PROTEIN"/>
    <property type="match status" value="1"/>
</dbReference>
<proteinExistence type="predicted"/>
<dbReference type="AlphaFoldDB" id="A0A2P4RH40"/>
<comment type="caution">
    <text evidence="5">The sequence shown here is derived from an EMBL/GenBank/DDBJ whole genome shotgun (WGS) entry which is preliminary data.</text>
</comment>
<sequence length="322" mass="34894">MENKAHAFLAGLFTIGLAIFMGLAVMWFNRDQTVRVPYEVVTRSTVNGLNPQASVKYRGLDVGKVDSIRFDDKVPGQIVVRVLVDKDAPITTTTYGRLAYQGVTGLAYVQLDDRGFDNSQHAPSPVRLATSQKDPARIRMDAGFLDELDKRGDQMLSKLDQTLSSLSIMFDDEHRQQVTASLQAFQKTMDAYSTLAQQAEPTMRRLPQIADNLDSTLVATRKLTQSLSDPKGPLMTTLSGAGTDLTAATQSMQSAANVLTYETLPQLNGFAREARQAVRGFDHAVTDFNARPQSVLFGPAPGAPGPGETGFTAPAARASAQP</sequence>
<evidence type="ECO:0000313" key="6">
    <source>
        <dbReference type="Proteomes" id="UP000441032"/>
    </source>
</evidence>